<feature type="region of interest" description="Disordered" evidence="8">
    <location>
        <begin position="183"/>
        <end position="211"/>
    </location>
</feature>
<evidence type="ECO:0000256" key="1">
    <source>
        <dbReference type="ARBA" id="ARBA00022475"/>
    </source>
</evidence>
<dbReference type="Proteomes" id="UP001549122">
    <property type="component" value="Unassembled WGS sequence"/>
</dbReference>
<feature type="site" description="Important for catalytic activity" evidence="7">
    <location>
        <position position="462"/>
    </location>
</feature>
<evidence type="ECO:0000256" key="3">
    <source>
        <dbReference type="ARBA" id="ARBA00022989"/>
    </source>
</evidence>
<comment type="similarity">
    <text evidence="7">Belongs to the transglycosylase MltG family.</text>
</comment>
<gene>
    <name evidence="7" type="primary">mltG</name>
    <name evidence="9" type="ORF">ABID29_002322</name>
</gene>
<comment type="function">
    <text evidence="7">Functions as a peptidoglycan terminase that cleaves nascent peptidoglycan strands endolytically to terminate their elongation.</text>
</comment>
<dbReference type="Pfam" id="PF02618">
    <property type="entry name" value="YceG"/>
    <property type="match status" value="1"/>
</dbReference>
<keyword evidence="1 7" id="KW-1003">Cell membrane</keyword>
<comment type="subcellular location">
    <subcellularLocation>
        <location evidence="7">Cell membrane</location>
        <topology evidence="7">Single-pass membrane protein</topology>
    </subcellularLocation>
</comment>
<reference evidence="9 10" key="1">
    <citation type="submission" date="2024-06" db="EMBL/GenBank/DDBJ databases">
        <title>Genomic Encyclopedia of Type Strains, Phase IV (KMG-IV): sequencing the most valuable type-strain genomes for metagenomic binning, comparative biology and taxonomic classification.</title>
        <authorList>
            <person name="Goeker M."/>
        </authorList>
    </citation>
    <scope>NUCLEOTIDE SEQUENCE [LARGE SCALE GENOMIC DNA]</scope>
    <source>
        <strain evidence="9 10">DSM 28303</strain>
    </source>
</reference>
<dbReference type="EMBL" id="JBEPLO010000037">
    <property type="protein sequence ID" value="MET3559173.1"/>
    <property type="molecule type" value="Genomic_DNA"/>
</dbReference>
<dbReference type="EC" id="4.2.2.29" evidence="7"/>
<evidence type="ECO:0000256" key="6">
    <source>
        <dbReference type="ARBA" id="ARBA00023316"/>
    </source>
</evidence>
<dbReference type="InterPro" id="IPR003770">
    <property type="entry name" value="MLTG-like"/>
</dbReference>
<evidence type="ECO:0000256" key="7">
    <source>
        <dbReference type="HAMAP-Rule" id="MF_02065"/>
    </source>
</evidence>
<dbReference type="RefSeq" id="WP_354366258.1">
    <property type="nucleotide sequence ID" value="NZ_JBEPLO010000037.1"/>
</dbReference>
<keyword evidence="6 7" id="KW-0961">Cell wall biogenesis/degradation</keyword>
<evidence type="ECO:0000256" key="2">
    <source>
        <dbReference type="ARBA" id="ARBA00022692"/>
    </source>
</evidence>
<dbReference type="NCBIfam" id="TIGR00247">
    <property type="entry name" value="endolytic transglycosylase MltG"/>
    <property type="match status" value="1"/>
</dbReference>
<feature type="transmembrane region" description="Helical" evidence="7">
    <location>
        <begin position="219"/>
        <end position="242"/>
    </location>
</feature>
<evidence type="ECO:0000313" key="9">
    <source>
        <dbReference type="EMBL" id="MET3559173.1"/>
    </source>
</evidence>
<name>A0ABV2FKX5_9STRE</name>
<keyword evidence="4 7" id="KW-0472">Membrane</keyword>
<dbReference type="Gene3D" id="3.30.1490.480">
    <property type="entry name" value="Endolytic murein transglycosylase"/>
    <property type="match status" value="1"/>
</dbReference>
<dbReference type="PANTHER" id="PTHR30518">
    <property type="entry name" value="ENDOLYTIC MUREIN TRANSGLYCOSYLASE"/>
    <property type="match status" value="1"/>
</dbReference>
<comment type="catalytic activity">
    <reaction evidence="7">
        <text>a peptidoglycan chain = a peptidoglycan chain with N-acetyl-1,6-anhydromuramyl-[peptide] at the reducing end + a peptidoglycan chain with N-acetylglucosamine at the non-reducing end.</text>
        <dbReference type="EC" id="4.2.2.29"/>
    </reaction>
</comment>
<sequence length="591" mass="65818">MSDKLNPNDRELSFKERILRDLEMLKSQIPEEEDNSLRPEFDQSYTENVHSEEQNETIFYGQPDESRGDDTVAPSSDYSALKEQLLEKLNASHLEKVVAQDEIFTETSPIENASSEQNVTGFKELPDFDSEADYNQREQFAHQTHKVDLTFKAEATSDEDFVEIERSVPPVPKRAVDSIAQDLERPVHMHSEQPVSRRSRSQVVEKKPKKAKKSKTKRIVAAIFGTLLLALLGTAVAGYFFVRSSLGPVDSKATDYLQVEIPRGSSVKQIGQTLEKAGLIRNATVFDLYVKFNNHTGFQSGFHNLQKSMDLDTIIDTLKKEGTEAPVVPALGKVTIPEGYTLKQIATAIEVNAASSNQEKSPFTADEFMQVVTDDAFISEMQAKYPDLLGSLPTADTGVLYRLEGYLFPATYEYQSETTVKQLAEQMLAAMDANLRAHYSTIAAKGMTVNQVLTLASLVEKEGSTDEDRQKIASVFFNRLQWGMPLQSNIAVLYAEGKLGEKVTLAEDASINTQIDSPYNVYTRLGYMPGPVDSPSLSAIKATIEPAQTDYVYFVADVTTGQVYFARTLEEHEVNVQTYVNSKIESSTPAQ</sequence>
<evidence type="ECO:0000256" key="8">
    <source>
        <dbReference type="SAM" id="MobiDB-lite"/>
    </source>
</evidence>
<keyword evidence="2 7" id="KW-0812">Transmembrane</keyword>
<keyword evidence="10" id="KW-1185">Reference proteome</keyword>
<keyword evidence="3 7" id="KW-1133">Transmembrane helix</keyword>
<dbReference type="PANTHER" id="PTHR30518:SF2">
    <property type="entry name" value="ENDOLYTIC MUREIN TRANSGLYCOSYLASE"/>
    <property type="match status" value="1"/>
</dbReference>
<evidence type="ECO:0000313" key="10">
    <source>
        <dbReference type="Proteomes" id="UP001549122"/>
    </source>
</evidence>
<dbReference type="CDD" id="cd08010">
    <property type="entry name" value="MltG_like"/>
    <property type="match status" value="1"/>
</dbReference>
<dbReference type="Gene3D" id="3.30.160.60">
    <property type="entry name" value="Classic Zinc Finger"/>
    <property type="match status" value="1"/>
</dbReference>
<protein>
    <recommendedName>
        <fullName evidence="7">Endolytic murein transglycosylase</fullName>
        <ecNumber evidence="7">4.2.2.29</ecNumber>
    </recommendedName>
    <alternativeName>
        <fullName evidence="7">Peptidoglycan lytic transglycosylase</fullName>
    </alternativeName>
    <alternativeName>
        <fullName evidence="7">Peptidoglycan polymerization terminase</fullName>
    </alternativeName>
</protein>
<comment type="caution">
    <text evidence="9">The sequence shown here is derived from an EMBL/GenBank/DDBJ whole genome shotgun (WGS) entry which is preliminary data.</text>
</comment>
<accession>A0ABV2FKX5</accession>
<evidence type="ECO:0000256" key="5">
    <source>
        <dbReference type="ARBA" id="ARBA00023239"/>
    </source>
</evidence>
<feature type="region of interest" description="Disordered" evidence="8">
    <location>
        <begin position="26"/>
        <end position="75"/>
    </location>
</feature>
<evidence type="ECO:0000256" key="4">
    <source>
        <dbReference type="ARBA" id="ARBA00023136"/>
    </source>
</evidence>
<organism evidence="9 10">
    <name type="scientific">Streptococcus rupicaprae</name>
    <dbReference type="NCBI Taxonomy" id="759619"/>
    <lineage>
        <taxon>Bacteria</taxon>
        <taxon>Bacillati</taxon>
        <taxon>Bacillota</taxon>
        <taxon>Bacilli</taxon>
        <taxon>Lactobacillales</taxon>
        <taxon>Streptococcaceae</taxon>
        <taxon>Streptococcus</taxon>
    </lineage>
</organism>
<proteinExistence type="inferred from homology"/>
<keyword evidence="5 7" id="KW-0456">Lyase</keyword>
<dbReference type="HAMAP" id="MF_02065">
    <property type="entry name" value="MltG"/>
    <property type="match status" value="1"/>
</dbReference>